<evidence type="ECO:0000313" key="6">
    <source>
        <dbReference type="EMBL" id="GGG43736.1"/>
    </source>
</evidence>
<evidence type="ECO:0000313" key="7">
    <source>
        <dbReference type="Proteomes" id="UP000597507"/>
    </source>
</evidence>
<evidence type="ECO:0000256" key="2">
    <source>
        <dbReference type="ARBA" id="ARBA00023125"/>
    </source>
</evidence>
<dbReference type="InterPro" id="IPR019885">
    <property type="entry name" value="Tscrpt_reg_HTH_AsnC-type_CS"/>
</dbReference>
<dbReference type="GO" id="GO:0043200">
    <property type="term" value="P:response to amino acid"/>
    <property type="evidence" value="ECO:0007669"/>
    <property type="project" value="TreeGrafter"/>
</dbReference>
<dbReference type="GO" id="GO:0043565">
    <property type="term" value="F:sequence-specific DNA binding"/>
    <property type="evidence" value="ECO:0007669"/>
    <property type="project" value="InterPro"/>
</dbReference>
<dbReference type="SMART" id="SM00344">
    <property type="entry name" value="HTH_ASNC"/>
    <property type="match status" value="1"/>
</dbReference>
<feature type="domain" description="HTH asnC-type" evidence="5">
    <location>
        <begin position="27"/>
        <end position="88"/>
    </location>
</feature>
<evidence type="ECO:0000256" key="3">
    <source>
        <dbReference type="ARBA" id="ARBA00023163"/>
    </source>
</evidence>
<dbReference type="SUPFAM" id="SSF46785">
    <property type="entry name" value="Winged helix' DNA-binding domain"/>
    <property type="match status" value="1"/>
</dbReference>
<keyword evidence="3" id="KW-0804">Transcription</keyword>
<dbReference type="InterPro" id="IPR036388">
    <property type="entry name" value="WH-like_DNA-bd_sf"/>
</dbReference>
<dbReference type="SUPFAM" id="SSF54909">
    <property type="entry name" value="Dimeric alpha+beta barrel"/>
    <property type="match status" value="1"/>
</dbReference>
<dbReference type="Pfam" id="PF13412">
    <property type="entry name" value="HTH_24"/>
    <property type="match status" value="1"/>
</dbReference>
<reference evidence="6 7" key="1">
    <citation type="journal article" date="2014" name="Int. J. Syst. Evol. Microbiol.">
        <title>Complete genome sequence of Corynebacterium casei LMG S-19264T (=DSM 44701T), isolated from a smear-ripened cheese.</title>
        <authorList>
            <consortium name="US DOE Joint Genome Institute (JGI-PGF)"/>
            <person name="Walter F."/>
            <person name="Albersmeier A."/>
            <person name="Kalinowski J."/>
            <person name="Ruckert C."/>
        </authorList>
    </citation>
    <scope>NUCLEOTIDE SEQUENCE [LARGE SCALE GENOMIC DNA]</scope>
    <source>
        <strain evidence="6 7">CGMCC 1.16330</strain>
    </source>
</reference>
<feature type="compositionally biased region" description="Pro residues" evidence="4">
    <location>
        <begin position="1"/>
        <end position="20"/>
    </location>
</feature>
<dbReference type="PRINTS" id="PR00033">
    <property type="entry name" value="HTHASNC"/>
</dbReference>
<dbReference type="PANTHER" id="PTHR30154:SF34">
    <property type="entry name" value="TRANSCRIPTIONAL REGULATOR AZLB"/>
    <property type="match status" value="1"/>
</dbReference>
<protein>
    <submittedName>
        <fullName evidence="6">AsnC family transcriptional regulator</fullName>
    </submittedName>
</protein>
<dbReference type="CDD" id="cd00090">
    <property type="entry name" value="HTH_ARSR"/>
    <property type="match status" value="1"/>
</dbReference>
<gene>
    <name evidence="6" type="primary">lrp</name>
    <name evidence="6" type="ORF">GCM10010964_33900</name>
</gene>
<proteinExistence type="predicted"/>
<dbReference type="EMBL" id="BMKS01000012">
    <property type="protein sequence ID" value="GGG43736.1"/>
    <property type="molecule type" value="Genomic_DNA"/>
</dbReference>
<keyword evidence="1" id="KW-0805">Transcription regulation</keyword>
<dbReference type="AlphaFoldDB" id="A0A8J2ZDQ1"/>
<dbReference type="InterPro" id="IPR011008">
    <property type="entry name" value="Dimeric_a/b-barrel"/>
</dbReference>
<evidence type="ECO:0000256" key="4">
    <source>
        <dbReference type="SAM" id="MobiDB-lite"/>
    </source>
</evidence>
<dbReference type="Gene3D" id="1.10.10.10">
    <property type="entry name" value="Winged helix-like DNA-binding domain superfamily/Winged helix DNA-binding domain"/>
    <property type="match status" value="1"/>
</dbReference>
<keyword evidence="7" id="KW-1185">Reference proteome</keyword>
<dbReference type="RefSeq" id="WP_188902386.1">
    <property type="nucleotide sequence ID" value="NZ_BMKS01000012.1"/>
</dbReference>
<dbReference type="Pfam" id="PF01037">
    <property type="entry name" value="AsnC_trans_reg"/>
    <property type="match status" value="1"/>
</dbReference>
<comment type="caution">
    <text evidence="6">The sequence shown here is derived from an EMBL/GenBank/DDBJ whole genome shotgun (WGS) entry which is preliminary data.</text>
</comment>
<dbReference type="PROSITE" id="PS50956">
    <property type="entry name" value="HTH_ASNC_2"/>
    <property type="match status" value="1"/>
</dbReference>
<dbReference type="PROSITE" id="PS00519">
    <property type="entry name" value="HTH_ASNC_1"/>
    <property type="match status" value="1"/>
</dbReference>
<keyword evidence="2" id="KW-0238">DNA-binding</keyword>
<sequence>MDPHPAAAPPRPDPGRPGPSRPDRPRLDQIDRRILRALARRARLTNAELAEEVGLSPSPCWTRVRRLEQAGIIKGYVAILDQAALGLPDTVFIEVMLERHDQEILRRFEESVAAIPEVLECHLVTGEYDYVIKAAVGGTQGYEALLREKLYRLPGVRHTRTSFALRCLKHSVSPVP</sequence>
<feature type="region of interest" description="Disordered" evidence="4">
    <location>
        <begin position="1"/>
        <end position="27"/>
    </location>
</feature>
<evidence type="ECO:0000259" key="5">
    <source>
        <dbReference type="PROSITE" id="PS50956"/>
    </source>
</evidence>
<dbReference type="GO" id="GO:0006355">
    <property type="term" value="P:regulation of DNA-templated transcription"/>
    <property type="evidence" value="ECO:0007669"/>
    <property type="project" value="UniProtKB-ARBA"/>
</dbReference>
<dbReference type="GO" id="GO:0005829">
    <property type="term" value="C:cytosol"/>
    <property type="evidence" value="ECO:0007669"/>
    <property type="project" value="TreeGrafter"/>
</dbReference>
<dbReference type="InterPro" id="IPR000485">
    <property type="entry name" value="AsnC-type_HTH_dom"/>
</dbReference>
<accession>A0A8J2ZDQ1</accession>
<dbReference type="PANTHER" id="PTHR30154">
    <property type="entry name" value="LEUCINE-RESPONSIVE REGULATORY PROTEIN"/>
    <property type="match status" value="1"/>
</dbReference>
<evidence type="ECO:0000256" key="1">
    <source>
        <dbReference type="ARBA" id="ARBA00023015"/>
    </source>
</evidence>
<dbReference type="InterPro" id="IPR019888">
    <property type="entry name" value="Tscrpt_reg_AsnC-like"/>
</dbReference>
<name>A0A8J2ZDQ1_9PROT</name>
<dbReference type="Gene3D" id="3.30.70.920">
    <property type="match status" value="1"/>
</dbReference>
<dbReference type="InterPro" id="IPR019887">
    <property type="entry name" value="Tscrpt_reg_AsnC/Lrp_C"/>
</dbReference>
<dbReference type="InterPro" id="IPR011991">
    <property type="entry name" value="ArsR-like_HTH"/>
</dbReference>
<dbReference type="InterPro" id="IPR036390">
    <property type="entry name" value="WH_DNA-bd_sf"/>
</dbReference>
<organism evidence="6 7">
    <name type="scientific">Caldovatus sediminis</name>
    <dbReference type="NCBI Taxonomy" id="2041189"/>
    <lineage>
        <taxon>Bacteria</taxon>
        <taxon>Pseudomonadati</taxon>
        <taxon>Pseudomonadota</taxon>
        <taxon>Alphaproteobacteria</taxon>
        <taxon>Acetobacterales</taxon>
        <taxon>Roseomonadaceae</taxon>
        <taxon>Caldovatus</taxon>
    </lineage>
</organism>
<dbReference type="Proteomes" id="UP000597507">
    <property type="component" value="Unassembled WGS sequence"/>
</dbReference>